<accession>A0A6C0DLH2</accession>
<dbReference type="EMBL" id="MN739625">
    <property type="protein sequence ID" value="QHT16425.1"/>
    <property type="molecule type" value="Genomic_DNA"/>
</dbReference>
<protein>
    <submittedName>
        <fullName evidence="1">Uncharacterized protein</fullName>
    </submittedName>
</protein>
<dbReference type="AlphaFoldDB" id="A0A6C0DLH2"/>
<name>A0A6C0DLH2_9ZZZZ</name>
<evidence type="ECO:0000313" key="1">
    <source>
        <dbReference type="EMBL" id="QHT16425.1"/>
    </source>
</evidence>
<sequence length="256" mass="30489">MSLIIFSHSDYSYLWEIIQDYISEFKELNPIFISNINNSIQKPYGFTKYIEYKDSDCYAQRWINILDNIDSEYILIVHDVQIIVNCDIDKIKTLFYDISYNNIDRCSLNVFNGINIINNHNIPLCELNSAKGKTMTPYDVCPAIWKKISFLNLWLNFPNETYRESELNDKLQYYCSKLKCYGLQKTNEKIHYCLGRPHLDYFKILYITIKSELLSPIEVYMDMKDDLSNICDKYYLKDKIPTNNNYEFIINSFIQL</sequence>
<proteinExistence type="predicted"/>
<organism evidence="1">
    <name type="scientific">viral metagenome</name>
    <dbReference type="NCBI Taxonomy" id="1070528"/>
    <lineage>
        <taxon>unclassified sequences</taxon>
        <taxon>metagenomes</taxon>
        <taxon>organismal metagenomes</taxon>
    </lineage>
</organism>
<reference evidence="1" key="1">
    <citation type="journal article" date="2020" name="Nature">
        <title>Giant virus diversity and host interactions through global metagenomics.</title>
        <authorList>
            <person name="Schulz F."/>
            <person name="Roux S."/>
            <person name="Paez-Espino D."/>
            <person name="Jungbluth S."/>
            <person name="Walsh D.A."/>
            <person name="Denef V.J."/>
            <person name="McMahon K.D."/>
            <person name="Konstantinidis K.T."/>
            <person name="Eloe-Fadrosh E.A."/>
            <person name="Kyrpides N.C."/>
            <person name="Woyke T."/>
        </authorList>
    </citation>
    <scope>NUCLEOTIDE SEQUENCE</scope>
    <source>
        <strain evidence="1">GVMAG-M-3300023174-182</strain>
    </source>
</reference>